<dbReference type="EMBL" id="QGGG01000002">
    <property type="protein sequence ID" value="PWJ85893.1"/>
    <property type="molecule type" value="Genomic_DNA"/>
</dbReference>
<name>A0A316C9Q6_PSESE</name>
<proteinExistence type="predicted"/>
<dbReference type="AlphaFoldDB" id="A0A316C9Q6"/>
<feature type="signal peptide" evidence="1">
    <location>
        <begin position="1"/>
        <end position="30"/>
    </location>
</feature>
<protein>
    <submittedName>
        <fullName evidence="2">Putative secreted protein</fullName>
    </submittedName>
</protein>
<keyword evidence="1" id="KW-0732">Signal</keyword>
<dbReference type="InterPro" id="IPR018725">
    <property type="entry name" value="DUF2259_secreted"/>
</dbReference>
<organism evidence="2 3">
    <name type="scientific">Pseudaminobacter salicylatoxidans</name>
    <dbReference type="NCBI Taxonomy" id="93369"/>
    <lineage>
        <taxon>Bacteria</taxon>
        <taxon>Pseudomonadati</taxon>
        <taxon>Pseudomonadota</taxon>
        <taxon>Alphaproteobacteria</taxon>
        <taxon>Hyphomicrobiales</taxon>
        <taxon>Phyllobacteriaceae</taxon>
        <taxon>Pseudaminobacter</taxon>
    </lineage>
</organism>
<sequence>MQEGIHAMRFIKQIGLAFATLIAAASSACAGDAATLNILGFSHDGGIFAFEEYGIQDGSGFPYANRFYIDTATDKFLPGTPVRVRIDDENAALSTVRDKARDQGEKIVKQSELEGNRGYTAGFRPVTQLNGDPYRMAVNPRPVFPAIDDELEFRLVEFPQEGPEVCQALGETMGFRLLRIGTRDGAQTRLLHEDETLPQSRNCPIGYRIGGIQTFYGQGAQPVYAVLIAVRSIGFEGPDHRWMAVTGKL</sequence>
<reference evidence="2 3" key="1">
    <citation type="submission" date="2018-05" db="EMBL/GenBank/DDBJ databases">
        <title>Genomic Encyclopedia of Type Strains, Phase IV (KMG-IV): sequencing the most valuable type-strain genomes for metagenomic binning, comparative biology and taxonomic classification.</title>
        <authorList>
            <person name="Goeker M."/>
        </authorList>
    </citation>
    <scope>NUCLEOTIDE SEQUENCE [LARGE SCALE GENOMIC DNA]</scope>
    <source>
        <strain evidence="2 3">DSM 6986</strain>
    </source>
</reference>
<dbReference type="Pfam" id="PF10016">
    <property type="entry name" value="DUF2259"/>
    <property type="match status" value="1"/>
</dbReference>
<feature type="chain" id="PRO_5016300259" evidence="1">
    <location>
        <begin position="31"/>
        <end position="249"/>
    </location>
</feature>
<dbReference type="STRING" id="1192868.GCA_000304395_03833"/>
<accession>A0A316C9Q6</accession>
<keyword evidence="3" id="KW-1185">Reference proteome</keyword>
<evidence type="ECO:0000256" key="1">
    <source>
        <dbReference type="SAM" id="SignalP"/>
    </source>
</evidence>
<comment type="caution">
    <text evidence="2">The sequence shown here is derived from an EMBL/GenBank/DDBJ whole genome shotgun (WGS) entry which is preliminary data.</text>
</comment>
<dbReference type="Proteomes" id="UP000245396">
    <property type="component" value="Unassembled WGS sequence"/>
</dbReference>
<evidence type="ECO:0000313" key="3">
    <source>
        <dbReference type="Proteomes" id="UP000245396"/>
    </source>
</evidence>
<gene>
    <name evidence="2" type="ORF">C7441_102341</name>
</gene>
<evidence type="ECO:0000313" key="2">
    <source>
        <dbReference type="EMBL" id="PWJ85893.1"/>
    </source>
</evidence>